<evidence type="ECO:0008006" key="3">
    <source>
        <dbReference type="Google" id="ProtNLM"/>
    </source>
</evidence>
<gene>
    <name evidence="1" type="ORF">HHL24_27040</name>
</gene>
<dbReference type="InterPro" id="IPR002052">
    <property type="entry name" value="DNA_methylase_N6_adenine_CS"/>
</dbReference>
<protein>
    <recommendedName>
        <fullName evidence="3">SAM-dependent methyltransferase</fullName>
    </recommendedName>
</protein>
<dbReference type="EMBL" id="JABBGJ010000031">
    <property type="protein sequence ID" value="NMM01581.1"/>
    <property type="molecule type" value="Genomic_DNA"/>
</dbReference>
<dbReference type="CDD" id="cd02440">
    <property type="entry name" value="AdoMet_MTases"/>
    <property type="match status" value="1"/>
</dbReference>
<dbReference type="GO" id="GO:0032259">
    <property type="term" value="P:methylation"/>
    <property type="evidence" value="ECO:0007669"/>
    <property type="project" value="InterPro"/>
</dbReference>
<comment type="caution">
    <text evidence="1">The sequence shown here is derived from an EMBL/GenBank/DDBJ whole genome shotgun (WGS) entry which is preliminary data.</text>
</comment>
<dbReference type="AlphaFoldDB" id="A0A848IIQ4"/>
<sequence>MPLSNTRAADLYYQRQGYDDAELQIREGLIHIGVPDIAAGESLSIIADEGRYQIHCASSTAASVKVTGQPATKGKPGVGTRSLDGEVALLTEQDGCIVLPEEALVHYAEIKSLIIKGGGLYDRGAFRFPNGIDAATVLSDLRSGSVTNRKQERQAFFTPLEEAHRVCRAPGDLAGLRVLEPSAGHGALADVASSAGARLVLIEDDPVSVRVLREKGYDVVERDFLQVNPEEIGLFDVVVANPPFSRLLDVTHVLHMARFVKAGGCISTIMSTAWETSSNRRAVAFREFLTAHNATVTEIAAGAFKCAGTGIATTHVFFRVPTQSDRTVAVETETAGKQEQFAIEF</sequence>
<dbReference type="InterPro" id="IPR029063">
    <property type="entry name" value="SAM-dependent_MTases_sf"/>
</dbReference>
<accession>A0A848IIQ4</accession>
<dbReference type="Gene3D" id="3.40.50.150">
    <property type="entry name" value="Vaccinia Virus protein VP39"/>
    <property type="match status" value="1"/>
</dbReference>
<organism evidence="1 2">
    <name type="scientific">Paraburkholderia polaris</name>
    <dbReference type="NCBI Taxonomy" id="2728848"/>
    <lineage>
        <taxon>Bacteria</taxon>
        <taxon>Pseudomonadati</taxon>
        <taxon>Pseudomonadota</taxon>
        <taxon>Betaproteobacteria</taxon>
        <taxon>Burkholderiales</taxon>
        <taxon>Burkholderiaceae</taxon>
        <taxon>Paraburkholderia</taxon>
    </lineage>
</organism>
<dbReference type="Proteomes" id="UP000544134">
    <property type="component" value="Unassembled WGS sequence"/>
</dbReference>
<name>A0A848IIQ4_9BURK</name>
<dbReference type="PRINTS" id="PR00507">
    <property type="entry name" value="N12N6MTFRASE"/>
</dbReference>
<proteinExistence type="predicted"/>
<evidence type="ECO:0000313" key="1">
    <source>
        <dbReference type="EMBL" id="NMM01581.1"/>
    </source>
</evidence>
<evidence type="ECO:0000313" key="2">
    <source>
        <dbReference type="Proteomes" id="UP000544134"/>
    </source>
</evidence>
<reference evidence="1 2" key="1">
    <citation type="submission" date="2020-04" db="EMBL/GenBank/DDBJ databases">
        <title>Paraburkholderia sp. RP-4-7 isolated from soil.</title>
        <authorList>
            <person name="Dahal R.H."/>
        </authorList>
    </citation>
    <scope>NUCLEOTIDE SEQUENCE [LARGE SCALE GENOMIC DNA]</scope>
    <source>
        <strain evidence="1 2">RP-4-7</strain>
    </source>
</reference>
<dbReference type="GO" id="GO:0003676">
    <property type="term" value="F:nucleic acid binding"/>
    <property type="evidence" value="ECO:0007669"/>
    <property type="project" value="InterPro"/>
</dbReference>
<dbReference type="GO" id="GO:0008168">
    <property type="term" value="F:methyltransferase activity"/>
    <property type="evidence" value="ECO:0007669"/>
    <property type="project" value="InterPro"/>
</dbReference>
<dbReference type="PROSITE" id="PS00092">
    <property type="entry name" value="N6_MTASE"/>
    <property type="match status" value="1"/>
</dbReference>
<keyword evidence="2" id="KW-1185">Reference proteome</keyword>
<dbReference type="RefSeq" id="WP_169488407.1">
    <property type="nucleotide sequence ID" value="NZ_JABBGJ010000031.1"/>
</dbReference>
<dbReference type="SUPFAM" id="SSF53335">
    <property type="entry name" value="S-adenosyl-L-methionine-dependent methyltransferases"/>
    <property type="match status" value="1"/>
</dbReference>